<feature type="compositionally biased region" description="Basic and acidic residues" evidence="1">
    <location>
        <begin position="164"/>
        <end position="173"/>
    </location>
</feature>
<proteinExistence type="predicted"/>
<reference evidence="2 3" key="1">
    <citation type="journal article" date="2024" name="Commun. Biol.">
        <title>Comparative genomic analysis of thermophilic fungi reveals convergent evolutionary adaptations and gene losses.</title>
        <authorList>
            <person name="Steindorff A.S."/>
            <person name="Aguilar-Pontes M.V."/>
            <person name="Robinson A.J."/>
            <person name="Andreopoulos B."/>
            <person name="LaButti K."/>
            <person name="Kuo A."/>
            <person name="Mondo S."/>
            <person name="Riley R."/>
            <person name="Otillar R."/>
            <person name="Haridas S."/>
            <person name="Lipzen A."/>
            <person name="Grimwood J."/>
            <person name="Schmutz J."/>
            <person name="Clum A."/>
            <person name="Reid I.D."/>
            <person name="Moisan M.C."/>
            <person name="Butler G."/>
            <person name="Nguyen T.T.M."/>
            <person name="Dewar K."/>
            <person name="Conant G."/>
            <person name="Drula E."/>
            <person name="Henrissat B."/>
            <person name="Hansel C."/>
            <person name="Singer S."/>
            <person name="Hutchinson M.I."/>
            <person name="de Vries R.P."/>
            <person name="Natvig D.O."/>
            <person name="Powell A.J."/>
            <person name="Tsang A."/>
            <person name="Grigoriev I.V."/>
        </authorList>
    </citation>
    <scope>NUCLEOTIDE SEQUENCE [LARGE SCALE GENOMIC DNA]</scope>
    <source>
        <strain evidence="2 3">ATCC 24622</strain>
    </source>
</reference>
<organism evidence="2 3">
    <name type="scientific">Phialemonium thermophilum</name>
    <dbReference type="NCBI Taxonomy" id="223376"/>
    <lineage>
        <taxon>Eukaryota</taxon>
        <taxon>Fungi</taxon>
        <taxon>Dikarya</taxon>
        <taxon>Ascomycota</taxon>
        <taxon>Pezizomycotina</taxon>
        <taxon>Sordariomycetes</taxon>
        <taxon>Sordariomycetidae</taxon>
        <taxon>Cephalothecales</taxon>
        <taxon>Cephalothecaceae</taxon>
        <taxon>Phialemonium</taxon>
    </lineage>
</organism>
<feature type="region of interest" description="Disordered" evidence="1">
    <location>
        <begin position="1"/>
        <end position="123"/>
    </location>
</feature>
<feature type="region of interest" description="Disordered" evidence="1">
    <location>
        <begin position="145"/>
        <end position="173"/>
    </location>
</feature>
<feature type="compositionally biased region" description="Basic residues" evidence="1">
    <location>
        <begin position="145"/>
        <end position="159"/>
    </location>
</feature>
<keyword evidence="3" id="KW-1185">Reference proteome</keyword>
<dbReference type="EMBL" id="JAZHXJ010001665">
    <property type="protein sequence ID" value="KAL1844504.1"/>
    <property type="molecule type" value="Genomic_DNA"/>
</dbReference>
<evidence type="ECO:0000256" key="1">
    <source>
        <dbReference type="SAM" id="MobiDB-lite"/>
    </source>
</evidence>
<comment type="caution">
    <text evidence="2">The sequence shown here is derived from an EMBL/GenBank/DDBJ whole genome shotgun (WGS) entry which is preliminary data.</text>
</comment>
<gene>
    <name evidence="2" type="ORF">VTK73DRAFT_2397</name>
</gene>
<protein>
    <submittedName>
        <fullName evidence="2">Uncharacterized protein</fullName>
    </submittedName>
</protein>
<name>A0ABR3VS65_9PEZI</name>
<evidence type="ECO:0000313" key="2">
    <source>
        <dbReference type="EMBL" id="KAL1844504.1"/>
    </source>
</evidence>
<sequence>MQRHQDARQDTEHTHPRARAHCEERAGRARVSERRPRSQGRLYGGGGWKDRKPTSAQEKGTRRPPGRTGNTGVPVARPRKGNQKARTETYRPESVQGRIWRARGATGSSVGTQSGHRAGLVPQPADGAPLLSIAWPSSAVKSVWCRRGHRHRQKGRRPPVRQGGTERSDGERVDLHSESMKLGNLFAVHFQDS</sequence>
<evidence type="ECO:0000313" key="3">
    <source>
        <dbReference type="Proteomes" id="UP001586593"/>
    </source>
</evidence>
<feature type="compositionally biased region" description="Polar residues" evidence="1">
    <location>
        <begin position="106"/>
        <end position="115"/>
    </location>
</feature>
<accession>A0ABR3VS65</accession>
<feature type="compositionally biased region" description="Basic and acidic residues" evidence="1">
    <location>
        <begin position="1"/>
        <end position="36"/>
    </location>
</feature>
<dbReference type="Proteomes" id="UP001586593">
    <property type="component" value="Unassembled WGS sequence"/>
</dbReference>